<dbReference type="EMBL" id="UYJE01009097">
    <property type="protein sequence ID" value="VDI69957.1"/>
    <property type="molecule type" value="Genomic_DNA"/>
</dbReference>
<comment type="caution">
    <text evidence="1">The sequence shown here is derived from an EMBL/GenBank/DDBJ whole genome shotgun (WGS) entry which is preliminary data.</text>
</comment>
<gene>
    <name evidence="1" type="ORF">MGAL_10B057844</name>
</gene>
<evidence type="ECO:0000313" key="2">
    <source>
        <dbReference type="Proteomes" id="UP000596742"/>
    </source>
</evidence>
<organism evidence="1 2">
    <name type="scientific">Mytilus galloprovincialis</name>
    <name type="common">Mediterranean mussel</name>
    <dbReference type="NCBI Taxonomy" id="29158"/>
    <lineage>
        <taxon>Eukaryota</taxon>
        <taxon>Metazoa</taxon>
        <taxon>Spiralia</taxon>
        <taxon>Lophotrochozoa</taxon>
        <taxon>Mollusca</taxon>
        <taxon>Bivalvia</taxon>
        <taxon>Autobranchia</taxon>
        <taxon>Pteriomorphia</taxon>
        <taxon>Mytilida</taxon>
        <taxon>Mytiloidea</taxon>
        <taxon>Mytilidae</taxon>
        <taxon>Mytilinae</taxon>
        <taxon>Mytilus</taxon>
    </lineage>
</organism>
<dbReference type="Proteomes" id="UP000596742">
    <property type="component" value="Unassembled WGS sequence"/>
</dbReference>
<sequence length="106" mass="12496">MTGLVWDMEFGKLRVSSERIDRLVDVITPAVKELRYWLNSETQLNEQGNILHESDVYDFVAFIDASEENKVEHKLRTFLKPNVFQSHGVIIRHDISNLFVHRKKEK</sequence>
<feature type="non-terminal residue" evidence="1">
    <location>
        <position position="106"/>
    </location>
</feature>
<protein>
    <submittedName>
        <fullName evidence="1">Uncharacterized protein</fullName>
    </submittedName>
</protein>
<dbReference type="AlphaFoldDB" id="A0A8B6GWS6"/>
<name>A0A8B6GWS6_MYTGA</name>
<proteinExistence type="predicted"/>
<accession>A0A8B6GWS6</accession>
<reference evidence="1" key="1">
    <citation type="submission" date="2018-11" db="EMBL/GenBank/DDBJ databases">
        <authorList>
            <person name="Alioto T."/>
            <person name="Alioto T."/>
        </authorList>
    </citation>
    <scope>NUCLEOTIDE SEQUENCE</scope>
</reference>
<evidence type="ECO:0000313" key="1">
    <source>
        <dbReference type="EMBL" id="VDI69957.1"/>
    </source>
</evidence>
<keyword evidence="2" id="KW-1185">Reference proteome</keyword>